<reference evidence="1 2" key="1">
    <citation type="submission" date="2018-11" db="EMBL/GenBank/DDBJ databases">
        <title>Genomic Encyclopedia of Type Strains, Phase IV (KMG-IV): sequencing the most valuable type-strain genomes for metagenomic binning, comparative biology and taxonomic classification.</title>
        <authorList>
            <person name="Goeker M."/>
        </authorList>
    </citation>
    <scope>NUCLEOTIDE SEQUENCE [LARGE SCALE GENOMIC DNA]</scope>
    <source>
        <strain evidence="1 2">DSM 5900</strain>
    </source>
</reference>
<dbReference type="Gene3D" id="3.90.550.10">
    <property type="entry name" value="Spore Coat Polysaccharide Biosynthesis Protein SpsA, Chain A"/>
    <property type="match status" value="1"/>
</dbReference>
<sequence length="295" mass="32524">MTAAPPQVPRYCCVLASDARYFDFARACVTSLVAAARLLHGVAVEVVFVSLGLTAEQEGWLAAQGVRVAAPDPMVPRFPDAPDHAYAQTCRPYLPAMFPGHDGYVWVDSDLRFLDGHGLAACIAPCLRRAAPLAVATENDPSYVMMSQPAAAGLWHAQRRQRVARIYGEAIARRLQPMAGINSGFFAAAADSPLWAAFAGRLEQARRLPYDRLAEQDALNVAVLDVGGYARLPPTMNWLCSWRIPHRRADGSWCHPDHWHAPIHVLHLTNAGSFHTEDGRRERLVDMYRRVGLPV</sequence>
<dbReference type="InterPro" id="IPR029044">
    <property type="entry name" value="Nucleotide-diphossugar_trans"/>
</dbReference>
<evidence type="ECO:0000313" key="1">
    <source>
        <dbReference type="EMBL" id="ROQ00080.1"/>
    </source>
</evidence>
<gene>
    <name evidence="1" type="ORF">EDC65_1876</name>
</gene>
<proteinExistence type="predicted"/>
<accession>A0A3N1MBE6</accession>
<protein>
    <recommendedName>
        <fullName evidence="3">Nucleotide-diphospho-sugar transferase</fullName>
    </recommendedName>
</protein>
<organism evidence="1 2">
    <name type="scientific">Stella humosa</name>
    <dbReference type="NCBI Taxonomy" id="94"/>
    <lineage>
        <taxon>Bacteria</taxon>
        <taxon>Pseudomonadati</taxon>
        <taxon>Pseudomonadota</taxon>
        <taxon>Alphaproteobacteria</taxon>
        <taxon>Rhodospirillales</taxon>
        <taxon>Stellaceae</taxon>
        <taxon>Stella</taxon>
    </lineage>
</organism>
<dbReference type="AlphaFoldDB" id="A0A3N1MBE6"/>
<comment type="caution">
    <text evidence="1">The sequence shown here is derived from an EMBL/GenBank/DDBJ whole genome shotgun (WGS) entry which is preliminary data.</text>
</comment>
<name>A0A3N1MBE6_9PROT</name>
<evidence type="ECO:0000313" key="2">
    <source>
        <dbReference type="Proteomes" id="UP000278222"/>
    </source>
</evidence>
<keyword evidence="2" id="KW-1185">Reference proteome</keyword>
<dbReference type="Proteomes" id="UP000278222">
    <property type="component" value="Unassembled WGS sequence"/>
</dbReference>
<dbReference type="SUPFAM" id="SSF53448">
    <property type="entry name" value="Nucleotide-diphospho-sugar transferases"/>
    <property type="match status" value="1"/>
</dbReference>
<dbReference type="EMBL" id="RJKX01000013">
    <property type="protein sequence ID" value="ROQ00080.1"/>
    <property type="molecule type" value="Genomic_DNA"/>
</dbReference>
<evidence type="ECO:0008006" key="3">
    <source>
        <dbReference type="Google" id="ProtNLM"/>
    </source>
</evidence>